<dbReference type="EMBL" id="JADRCR010000010">
    <property type="protein sequence ID" value="MBK5145438.1"/>
    <property type="molecule type" value="Genomic_DNA"/>
</dbReference>
<feature type="chain" id="PRO_5046424054" evidence="2">
    <location>
        <begin position="43"/>
        <end position="846"/>
    </location>
</feature>
<dbReference type="InterPro" id="IPR000015">
    <property type="entry name" value="Fimb_usher"/>
</dbReference>
<evidence type="ECO:0000256" key="2">
    <source>
        <dbReference type="SAM" id="SignalP"/>
    </source>
</evidence>
<feature type="signal peptide" evidence="2">
    <location>
        <begin position="1"/>
        <end position="42"/>
    </location>
</feature>
<comment type="caution">
    <text evidence="4">The sequence shown here is derived from an EMBL/GenBank/DDBJ whole genome shotgun (WGS) entry which is preliminary data.</text>
</comment>
<feature type="domain" description="PapC-like C-terminal" evidence="3">
    <location>
        <begin position="763"/>
        <end position="825"/>
    </location>
</feature>
<gene>
    <name evidence="4" type="ORF">I2494_17255</name>
</gene>
<keyword evidence="5" id="KW-1185">Reference proteome</keyword>
<evidence type="ECO:0000256" key="1">
    <source>
        <dbReference type="SAM" id="MobiDB-lite"/>
    </source>
</evidence>
<dbReference type="PANTHER" id="PTHR30451:SF5">
    <property type="entry name" value="SLR0019 PROTEIN"/>
    <property type="match status" value="1"/>
</dbReference>
<dbReference type="RefSeq" id="WP_218467961.1">
    <property type="nucleotide sequence ID" value="NZ_JADRCR010000010.1"/>
</dbReference>
<dbReference type="InterPro" id="IPR025949">
    <property type="entry name" value="PapC-like_C"/>
</dbReference>
<feature type="region of interest" description="Disordered" evidence="1">
    <location>
        <begin position="46"/>
        <end position="70"/>
    </location>
</feature>
<organism evidence="4 5">
    <name type="scientific">Limnobaculum allomyrinae</name>
    <dbReference type="NCBI Taxonomy" id="2791986"/>
    <lineage>
        <taxon>Bacteria</taxon>
        <taxon>Pseudomonadati</taxon>
        <taxon>Pseudomonadota</taxon>
        <taxon>Gammaproteobacteria</taxon>
        <taxon>Enterobacterales</taxon>
        <taxon>Budviciaceae</taxon>
        <taxon>Limnobaculum</taxon>
    </lineage>
</organism>
<evidence type="ECO:0000259" key="3">
    <source>
        <dbReference type="Pfam" id="PF13953"/>
    </source>
</evidence>
<evidence type="ECO:0000313" key="4">
    <source>
        <dbReference type="EMBL" id="MBK5145438.1"/>
    </source>
</evidence>
<reference evidence="4 5" key="1">
    <citation type="submission" date="2020-11" db="EMBL/GenBank/DDBJ databases">
        <title>Insectihabitans protaetiae gen. nov. sp. nov. and Insectihabitans allomyrinae sp. nov., isolated from larvae of Protaetia brevitarsis seulensis and Allomyrina dichotoma, respectively.</title>
        <authorList>
            <person name="Lee S.D."/>
            <person name="Byeon Y.-S."/>
            <person name="Kim S.-M."/>
            <person name="Yang H.L."/>
            <person name="Kim I.S."/>
        </authorList>
    </citation>
    <scope>NUCLEOTIDE SEQUENCE [LARGE SCALE GENOMIC DNA]</scope>
    <source>
        <strain evidence="4 5">BWR-B9</strain>
    </source>
</reference>
<protein>
    <submittedName>
        <fullName evidence="4">Fimbrial biogenesis outer membrane usher protein</fullName>
    </submittedName>
</protein>
<dbReference type="Pfam" id="PF00577">
    <property type="entry name" value="Usher"/>
    <property type="match status" value="1"/>
</dbReference>
<evidence type="ECO:0000313" key="5">
    <source>
        <dbReference type="Proteomes" id="UP001296921"/>
    </source>
</evidence>
<keyword evidence="2" id="KW-0732">Signal</keyword>
<proteinExistence type="predicted"/>
<accession>A0ABS1IUL0</accession>
<dbReference type="PANTHER" id="PTHR30451">
    <property type="entry name" value="OUTER MEMBRANE USHER PROTEIN"/>
    <property type="match status" value="1"/>
</dbReference>
<sequence>MITNAIKAIDYDVSLCDVLPNKWFSKTLLSLNILLFSSSLMAAQPDSPEAQSDVPVSERADAPPRPISDTDALPEMSLMLEIVINGRQTQDVTPVTYRSGHYYISAEAFNRLDLPLKITDVPEVEIDTLKDVQASYESNTQQLLVTVPSDWLPEQRIKDYKNQSFEPAESTLGLLFNYDIYASHNSGDTENDAVSAYTEQRLLGAIGVLSNNGVYNQNLNSDTNNSTNNRYLRYDTKWYYNDEKRMLKYSVGDIITDALPWSTSVRLGGLQIGRNFSTRPDLITYPLPQFAGQAAVPSAVDVYIDSYKYSSSNVNPGPFTIETVPYINGAGNANVVITDPLGRQVNTSVSFYVSSELLQQGLSDFSLSAGKIRNNYGLKNFDYDNNAASGTLRYGLTNWITLEGRAEAASQLDVEGVGANIKLGSFGILSGSYSQSHAQKEAFQAVNVPTLSSDTMASKSRNLNGNQRSVGYSYTQRYFGINAQRVIRNDEYGDLSSYKSSYRLDKQVDQITANTSFDQYGSIGIGYFDVHQSDNHRFRLLNLSYSTPLFNNSSLYASVNREIGASGYSAQVIISIPLGDWGGASISSSRDENNNWTHQANYNRVAPTDGGLGWNVSYAKSPSGQTDYKQASLDLSARKMRLQGGIYGSDQQTYWGEVSGSLVAIKQNLYASRTISDSFALISTTGYPDIPVRYENQPLGKTDSNGYLLIPTVTSYTHGKYEIDPIGLPADVKVPMVEQYRSVKQSSGTVIEFPVSKILPATLTLVDSNGTPLPRGSIIYLNGQDNVSYVGWDGDSYLENIAAENNLVVQRADNRAQCYVHFTLPTPEPTGIITLNTLVCSEKGKP</sequence>
<dbReference type="Pfam" id="PF13953">
    <property type="entry name" value="PapC_C"/>
    <property type="match status" value="1"/>
</dbReference>
<name>A0ABS1IUL0_9GAMM</name>
<dbReference type="Proteomes" id="UP001296921">
    <property type="component" value="Unassembled WGS sequence"/>
</dbReference>